<dbReference type="PANTHER" id="PTHR43800:SF1">
    <property type="entry name" value="PEPTIDYL-LYSINE N-ACETYLTRANSFERASE YJAB"/>
    <property type="match status" value="1"/>
</dbReference>
<reference evidence="1 2" key="1">
    <citation type="submission" date="2020-01" db="EMBL/GenBank/DDBJ databases">
        <authorList>
            <person name="Peng S.Y."/>
            <person name="Li J."/>
            <person name="Wang M."/>
            <person name="Wang L."/>
            <person name="Wang C.Q."/>
            <person name="Wang J.R."/>
        </authorList>
    </citation>
    <scope>NUCLEOTIDE SEQUENCE [LARGE SCALE GENOMIC DNA]</scope>
    <source>
        <strain evidence="1 2">XCT-53</strain>
    </source>
</reference>
<dbReference type="RefSeq" id="WP_161674959.1">
    <property type="nucleotide sequence ID" value="NZ_JAABLP010000002.1"/>
</dbReference>
<name>A0A7X5J6P6_9HYPH</name>
<sequence>MTSLNLDGYTAVPAGKIAFVVTFLEMTARPVPRALPAPEGVTLVPWVKPDPETYLPLFRAVGDDWLWFSRVRMPRARLAAVLAEDTRTIHVAMADGEPVGLLELDFADPANVELAFFGLVPQATGRGLGRWLMEAGLDMAWARPQTRRFFVHTCTGDSPSALGFYRSSGFVPVSRSIEIVDDPRLLGVLPETAGAHIPLLRP</sequence>
<proteinExistence type="predicted"/>
<dbReference type="Pfam" id="PF00583">
    <property type="entry name" value="Acetyltransf_1"/>
    <property type="match status" value="1"/>
</dbReference>
<dbReference type="Gene3D" id="3.40.630.30">
    <property type="match status" value="1"/>
</dbReference>
<comment type="caution">
    <text evidence="1">The sequence shown here is derived from an EMBL/GenBank/DDBJ whole genome shotgun (WGS) entry which is preliminary data.</text>
</comment>
<dbReference type="AlphaFoldDB" id="A0A7X5J6P6"/>
<protein>
    <submittedName>
        <fullName evidence="1">GNAT family N-acetyltransferase</fullName>
    </submittedName>
</protein>
<dbReference type="CDD" id="cd04301">
    <property type="entry name" value="NAT_SF"/>
    <property type="match status" value="1"/>
</dbReference>
<keyword evidence="2" id="KW-1185">Reference proteome</keyword>
<dbReference type="EMBL" id="JAABLQ010000001">
    <property type="protein sequence ID" value="NBN76859.1"/>
    <property type="molecule type" value="Genomic_DNA"/>
</dbReference>
<dbReference type="PROSITE" id="PS51186">
    <property type="entry name" value="GNAT"/>
    <property type="match status" value="1"/>
</dbReference>
<dbReference type="Proteomes" id="UP000586722">
    <property type="component" value="Unassembled WGS sequence"/>
</dbReference>
<gene>
    <name evidence="1" type="ORF">GWI72_01100</name>
</gene>
<accession>A0A7X5J6P6</accession>
<dbReference type="InterPro" id="IPR016181">
    <property type="entry name" value="Acyl_CoA_acyltransferase"/>
</dbReference>
<dbReference type="GO" id="GO:0016747">
    <property type="term" value="F:acyltransferase activity, transferring groups other than amino-acyl groups"/>
    <property type="evidence" value="ECO:0007669"/>
    <property type="project" value="InterPro"/>
</dbReference>
<dbReference type="InterPro" id="IPR000182">
    <property type="entry name" value="GNAT_dom"/>
</dbReference>
<organism evidence="1 2">
    <name type="scientific">Pannonibacter tanglangensis</name>
    <dbReference type="NCBI Taxonomy" id="2750084"/>
    <lineage>
        <taxon>Bacteria</taxon>
        <taxon>Pseudomonadati</taxon>
        <taxon>Pseudomonadota</taxon>
        <taxon>Alphaproteobacteria</taxon>
        <taxon>Hyphomicrobiales</taxon>
        <taxon>Stappiaceae</taxon>
        <taxon>Pannonibacter</taxon>
    </lineage>
</organism>
<dbReference type="SUPFAM" id="SSF55729">
    <property type="entry name" value="Acyl-CoA N-acyltransferases (Nat)"/>
    <property type="match status" value="1"/>
</dbReference>
<dbReference type="PANTHER" id="PTHR43800">
    <property type="entry name" value="PEPTIDYL-LYSINE N-ACETYLTRANSFERASE YJAB"/>
    <property type="match status" value="1"/>
</dbReference>
<evidence type="ECO:0000313" key="2">
    <source>
        <dbReference type="Proteomes" id="UP000586722"/>
    </source>
</evidence>
<evidence type="ECO:0000313" key="1">
    <source>
        <dbReference type="EMBL" id="NBN76859.1"/>
    </source>
</evidence>